<dbReference type="InterPro" id="IPR000120">
    <property type="entry name" value="Amidase"/>
</dbReference>
<dbReference type="EC" id="6.3.5.7" evidence="3 10"/>
<dbReference type="NCBIfam" id="TIGR00132">
    <property type="entry name" value="gatA"/>
    <property type="match status" value="1"/>
</dbReference>
<dbReference type="HAMAP" id="MF_00120">
    <property type="entry name" value="GatA"/>
    <property type="match status" value="1"/>
</dbReference>
<dbReference type="Proteomes" id="UP000184226">
    <property type="component" value="Unassembled WGS sequence"/>
</dbReference>
<dbReference type="Gene3D" id="3.90.1300.10">
    <property type="entry name" value="Amidase signature (AS) domain"/>
    <property type="match status" value="1"/>
</dbReference>
<evidence type="ECO:0000256" key="6">
    <source>
        <dbReference type="ARBA" id="ARBA00022741"/>
    </source>
</evidence>
<keyword evidence="8 10" id="KW-0648">Protein biosynthesis</keyword>
<evidence type="ECO:0000256" key="5">
    <source>
        <dbReference type="ARBA" id="ARBA00022598"/>
    </source>
</evidence>
<dbReference type="EMBL" id="FQXE01000003">
    <property type="protein sequence ID" value="SHH51905.1"/>
    <property type="molecule type" value="Genomic_DNA"/>
</dbReference>
<evidence type="ECO:0000259" key="11">
    <source>
        <dbReference type="Pfam" id="PF01425"/>
    </source>
</evidence>
<dbReference type="STRING" id="658167.SAMN04488135_103425"/>
<dbReference type="OrthoDB" id="9811471at2"/>
<dbReference type="InterPro" id="IPR004412">
    <property type="entry name" value="GatA"/>
</dbReference>
<comment type="catalytic activity">
    <reaction evidence="9 10">
        <text>L-glutamyl-tRNA(Gln) + L-glutamine + ATP + H2O = L-glutaminyl-tRNA(Gln) + L-glutamate + ADP + phosphate + H(+)</text>
        <dbReference type="Rhea" id="RHEA:17521"/>
        <dbReference type="Rhea" id="RHEA-COMP:9681"/>
        <dbReference type="Rhea" id="RHEA-COMP:9684"/>
        <dbReference type="ChEBI" id="CHEBI:15377"/>
        <dbReference type="ChEBI" id="CHEBI:15378"/>
        <dbReference type="ChEBI" id="CHEBI:29985"/>
        <dbReference type="ChEBI" id="CHEBI:30616"/>
        <dbReference type="ChEBI" id="CHEBI:43474"/>
        <dbReference type="ChEBI" id="CHEBI:58359"/>
        <dbReference type="ChEBI" id="CHEBI:78520"/>
        <dbReference type="ChEBI" id="CHEBI:78521"/>
        <dbReference type="ChEBI" id="CHEBI:456216"/>
        <dbReference type="EC" id="6.3.5.7"/>
    </reaction>
</comment>
<evidence type="ECO:0000256" key="2">
    <source>
        <dbReference type="ARBA" id="ARBA00011123"/>
    </source>
</evidence>
<evidence type="ECO:0000256" key="1">
    <source>
        <dbReference type="ARBA" id="ARBA00008069"/>
    </source>
</evidence>
<keyword evidence="13" id="KW-1185">Reference proteome</keyword>
<proteinExistence type="inferred from homology"/>
<gene>
    <name evidence="10" type="primary">gatA</name>
    <name evidence="12" type="ORF">SAMN04488135_103425</name>
</gene>
<evidence type="ECO:0000256" key="8">
    <source>
        <dbReference type="ARBA" id="ARBA00022917"/>
    </source>
</evidence>
<keyword evidence="6 10" id="KW-0547">Nucleotide-binding</keyword>
<dbReference type="RefSeq" id="WP_073102573.1">
    <property type="nucleotide sequence ID" value="NZ_FQXE01000003.1"/>
</dbReference>
<evidence type="ECO:0000256" key="3">
    <source>
        <dbReference type="ARBA" id="ARBA00012739"/>
    </source>
</evidence>
<evidence type="ECO:0000313" key="13">
    <source>
        <dbReference type="Proteomes" id="UP000184226"/>
    </source>
</evidence>
<organism evidence="12 13">
    <name type="scientific">Pollutimonas bauzanensis</name>
    <dbReference type="NCBI Taxonomy" id="658167"/>
    <lineage>
        <taxon>Bacteria</taxon>
        <taxon>Pseudomonadati</taxon>
        <taxon>Pseudomonadota</taxon>
        <taxon>Betaproteobacteria</taxon>
        <taxon>Burkholderiales</taxon>
        <taxon>Alcaligenaceae</taxon>
        <taxon>Pollutimonas</taxon>
    </lineage>
</organism>
<dbReference type="InterPro" id="IPR020556">
    <property type="entry name" value="Amidase_CS"/>
</dbReference>
<dbReference type="PROSITE" id="PS00571">
    <property type="entry name" value="AMIDASES"/>
    <property type="match status" value="1"/>
</dbReference>
<evidence type="ECO:0000256" key="7">
    <source>
        <dbReference type="ARBA" id="ARBA00022840"/>
    </source>
</evidence>
<evidence type="ECO:0000256" key="4">
    <source>
        <dbReference type="ARBA" id="ARBA00014428"/>
    </source>
</evidence>
<keyword evidence="12" id="KW-0808">Transferase</keyword>
<evidence type="ECO:0000256" key="10">
    <source>
        <dbReference type="HAMAP-Rule" id="MF_00120"/>
    </source>
</evidence>
<dbReference type="InterPro" id="IPR023631">
    <property type="entry name" value="Amidase_dom"/>
</dbReference>
<evidence type="ECO:0000256" key="9">
    <source>
        <dbReference type="ARBA" id="ARBA00047407"/>
    </source>
</evidence>
<dbReference type="InterPro" id="IPR036928">
    <property type="entry name" value="AS_sf"/>
</dbReference>
<comment type="similarity">
    <text evidence="1 10">Belongs to the amidase family. GatA subfamily.</text>
</comment>
<comment type="function">
    <text evidence="10">Allows the formation of correctly charged Gln-tRNA(Gln) through the transamidation of misacylated Glu-tRNA(Gln) in organisms which lack glutaminyl-tRNA synthetase. The reaction takes place in the presence of glutamine and ATP through an activated gamma-phospho-Glu-tRNA(Gln).</text>
</comment>
<evidence type="ECO:0000313" key="12">
    <source>
        <dbReference type="EMBL" id="SHH51905.1"/>
    </source>
</evidence>
<comment type="subunit">
    <text evidence="2 10">Heterotrimer of A, B and C subunits.</text>
</comment>
<dbReference type="PANTHER" id="PTHR11895:SF151">
    <property type="entry name" value="GLUTAMYL-TRNA(GLN) AMIDOTRANSFERASE SUBUNIT A"/>
    <property type="match status" value="1"/>
</dbReference>
<dbReference type="Pfam" id="PF01425">
    <property type="entry name" value="Amidase"/>
    <property type="match status" value="1"/>
</dbReference>
<reference evidence="12 13" key="1">
    <citation type="submission" date="2016-11" db="EMBL/GenBank/DDBJ databases">
        <authorList>
            <person name="Jaros S."/>
            <person name="Januszkiewicz K."/>
            <person name="Wedrychowicz H."/>
        </authorList>
    </citation>
    <scope>NUCLEOTIDE SEQUENCE [LARGE SCALE GENOMIC DNA]</scope>
    <source>
        <strain evidence="12 13">CGMCC 1.10190</strain>
    </source>
</reference>
<dbReference type="GO" id="GO:0005524">
    <property type="term" value="F:ATP binding"/>
    <property type="evidence" value="ECO:0007669"/>
    <property type="project" value="UniProtKB-KW"/>
</dbReference>
<dbReference type="GO" id="GO:0016740">
    <property type="term" value="F:transferase activity"/>
    <property type="evidence" value="ECO:0007669"/>
    <property type="project" value="UniProtKB-KW"/>
</dbReference>
<feature type="domain" description="Amidase" evidence="11">
    <location>
        <begin position="33"/>
        <end position="490"/>
    </location>
</feature>
<feature type="active site" description="Acyl-ester intermediate" evidence="10">
    <location>
        <position position="181"/>
    </location>
</feature>
<dbReference type="SUPFAM" id="SSF75304">
    <property type="entry name" value="Amidase signature (AS) enzymes"/>
    <property type="match status" value="1"/>
</dbReference>
<name>A0A1M5TM60_9BURK</name>
<dbReference type="GO" id="GO:0006412">
    <property type="term" value="P:translation"/>
    <property type="evidence" value="ECO:0007669"/>
    <property type="project" value="UniProtKB-UniRule"/>
</dbReference>
<dbReference type="GO" id="GO:0030956">
    <property type="term" value="C:glutamyl-tRNA(Gln) amidotransferase complex"/>
    <property type="evidence" value="ECO:0007669"/>
    <property type="project" value="InterPro"/>
</dbReference>
<accession>A0A1M5TM60</accession>
<keyword evidence="7 10" id="KW-0067">ATP-binding</keyword>
<protein>
    <recommendedName>
        <fullName evidence="4 10">Glutamyl-tRNA(Gln) amidotransferase subunit A</fullName>
        <shortName evidence="10">Glu-ADT subunit A</shortName>
        <ecNumber evidence="3 10">6.3.5.7</ecNumber>
    </recommendedName>
</protein>
<dbReference type="AlphaFoldDB" id="A0A1M5TM60"/>
<dbReference type="GO" id="GO:0050567">
    <property type="term" value="F:glutaminyl-tRNA synthase (glutamine-hydrolyzing) activity"/>
    <property type="evidence" value="ECO:0007669"/>
    <property type="project" value="UniProtKB-UniRule"/>
</dbReference>
<sequence length="510" mass="53501">MSSTPLHTEFGSIASLRGALRERKLSARELAASALDAAQADTSLNAFLHIDPELTLAQADAADKLLAGGLAAPLAGIPIAHKDVFVTQGWRTTAASKILAGYVSPFDATVVSRLQQAGAVSIGKLNCDEFAMGSGNENSAFGPVRNPWDHSAVPGGSSGGSAAAVAAGLVMAATGTDTGGSVRQPAALCGVSGIKPTYGTVSRFGMIAYGSSLDQAGPIARHARDLLELLDPMSGFDARDSTSLETCDGVDNAPGRIRADFDAAVQAQDAAGAQALKGLRIGVPAEFFNGGLAADVAAAVEAALLTFESLGAVRVGISLPLTELSIPTYYVIAPAEASSNLSRYDGVRYGHRAAQYRDLAEMTSRSRTEGFGAEVMRRIMVGTYVLSHGYYDAYYLQAQRVRRMIANDFRQAFSQHCDVIMGPVTPGVAKHIGDNREDPTADWLADVYTLGVSLAGLPAMSIPCGFGGPARPLPVGLQIIGNYFNEGRLLAIADRFQQVTDWHQRKPGQQ</sequence>
<feature type="active site" description="Charge relay system" evidence="10">
    <location>
        <position position="157"/>
    </location>
</feature>
<keyword evidence="5 10" id="KW-0436">Ligase</keyword>
<dbReference type="PANTHER" id="PTHR11895">
    <property type="entry name" value="TRANSAMIDASE"/>
    <property type="match status" value="1"/>
</dbReference>
<feature type="active site" description="Charge relay system" evidence="10">
    <location>
        <position position="82"/>
    </location>
</feature>